<proteinExistence type="predicted"/>
<dbReference type="AlphaFoldDB" id="A0A9X2SH43"/>
<dbReference type="GO" id="GO:0001514">
    <property type="term" value="P:selenocysteine incorporation"/>
    <property type="evidence" value="ECO:0007669"/>
    <property type="project" value="InterPro"/>
</dbReference>
<dbReference type="GO" id="GO:0003723">
    <property type="term" value="F:RNA binding"/>
    <property type="evidence" value="ECO:0007669"/>
    <property type="project" value="InterPro"/>
</dbReference>
<protein>
    <submittedName>
        <fullName evidence="2">SelB C-terminal domain-containing protein</fullName>
    </submittedName>
</protein>
<dbReference type="EMBL" id="JAMXQV010000002">
    <property type="protein sequence ID" value="MCR6482019.1"/>
    <property type="molecule type" value="Genomic_DNA"/>
</dbReference>
<evidence type="ECO:0000313" key="3">
    <source>
        <dbReference type="Proteomes" id="UP001144096"/>
    </source>
</evidence>
<dbReference type="InterPro" id="IPR036388">
    <property type="entry name" value="WH-like_DNA-bd_sf"/>
</dbReference>
<dbReference type="Gene3D" id="1.10.10.10">
    <property type="entry name" value="Winged helix-like DNA-binding domain superfamily/Winged helix DNA-binding domain"/>
    <property type="match status" value="1"/>
</dbReference>
<dbReference type="GO" id="GO:0003746">
    <property type="term" value="F:translation elongation factor activity"/>
    <property type="evidence" value="ECO:0007669"/>
    <property type="project" value="InterPro"/>
</dbReference>
<comment type="caution">
    <text evidence="2">The sequence shown here is derived from an EMBL/GenBank/DDBJ whole genome shotgun (WGS) entry which is preliminary data.</text>
</comment>
<dbReference type="InterPro" id="IPR015191">
    <property type="entry name" value="SelB_WHD4"/>
</dbReference>
<dbReference type="GO" id="GO:0005525">
    <property type="term" value="F:GTP binding"/>
    <property type="evidence" value="ECO:0007669"/>
    <property type="project" value="InterPro"/>
</dbReference>
<feature type="domain" description="Elongation factor SelB fourth winged-helix" evidence="1">
    <location>
        <begin position="1"/>
        <end position="35"/>
    </location>
</feature>
<accession>A0A9X2SH43</accession>
<organism evidence="2 3">
    <name type="scientific">Amycolatopsis iheyensis</name>
    <dbReference type="NCBI Taxonomy" id="2945988"/>
    <lineage>
        <taxon>Bacteria</taxon>
        <taxon>Bacillati</taxon>
        <taxon>Actinomycetota</taxon>
        <taxon>Actinomycetes</taxon>
        <taxon>Pseudonocardiales</taxon>
        <taxon>Pseudonocardiaceae</taxon>
        <taxon>Amycolatopsis</taxon>
    </lineage>
</organism>
<name>A0A9X2SH43_9PSEU</name>
<gene>
    <name evidence="2" type="ORF">M8542_04275</name>
</gene>
<sequence length="40" mass="4309">MSEARQALGSTRRVMIPLLERLDAAGATEPLGDGTRRVRG</sequence>
<dbReference type="Pfam" id="PF09107">
    <property type="entry name" value="WHD_3rd_SelB"/>
    <property type="match status" value="1"/>
</dbReference>
<reference evidence="2" key="1">
    <citation type="submission" date="2022-06" db="EMBL/GenBank/DDBJ databases">
        <title>Amycolatopsis iheyaensis sp. nov., a new species of the genus Amycolatopsis isolated from soil in Iheya island, Japan.</title>
        <authorList>
            <person name="Ngamcharungchit C."/>
            <person name="Kanto H."/>
            <person name="Take A."/>
            <person name="Intra B."/>
            <person name="Matsumoto A."/>
            <person name="Panbangred W."/>
            <person name="Inahashi Y."/>
        </authorList>
    </citation>
    <scope>NUCLEOTIDE SEQUENCE</scope>
    <source>
        <strain evidence="2">OK19-0408</strain>
    </source>
</reference>
<dbReference type="Proteomes" id="UP001144096">
    <property type="component" value="Unassembled WGS sequence"/>
</dbReference>
<evidence type="ECO:0000259" key="1">
    <source>
        <dbReference type="Pfam" id="PF09107"/>
    </source>
</evidence>
<evidence type="ECO:0000313" key="2">
    <source>
        <dbReference type="EMBL" id="MCR6482019.1"/>
    </source>
</evidence>
<keyword evidence="3" id="KW-1185">Reference proteome</keyword>
<dbReference type="GO" id="GO:0005737">
    <property type="term" value="C:cytoplasm"/>
    <property type="evidence" value="ECO:0007669"/>
    <property type="project" value="InterPro"/>
</dbReference>